<evidence type="ECO:0000256" key="1">
    <source>
        <dbReference type="SAM" id="Coils"/>
    </source>
</evidence>
<protein>
    <submittedName>
        <fullName evidence="3">Uncharacterized protein</fullName>
    </submittedName>
</protein>
<feature type="region of interest" description="Disordered" evidence="2">
    <location>
        <begin position="240"/>
        <end position="329"/>
    </location>
</feature>
<comment type="caution">
    <text evidence="3">The sequence shown here is derived from an EMBL/GenBank/DDBJ whole genome shotgun (WGS) entry which is preliminary data.</text>
</comment>
<gene>
    <name evidence="3" type="ORF">WJX84_003489</name>
</gene>
<keyword evidence="1" id="KW-0175">Coiled coil</keyword>
<keyword evidence="4" id="KW-1185">Reference proteome</keyword>
<dbReference type="EMBL" id="JALJOV010000886">
    <property type="protein sequence ID" value="KAK9859334.1"/>
    <property type="molecule type" value="Genomic_DNA"/>
</dbReference>
<feature type="coiled-coil region" evidence="1">
    <location>
        <begin position="123"/>
        <end position="200"/>
    </location>
</feature>
<evidence type="ECO:0000313" key="4">
    <source>
        <dbReference type="Proteomes" id="UP001485043"/>
    </source>
</evidence>
<feature type="non-terminal residue" evidence="3">
    <location>
        <position position="329"/>
    </location>
</feature>
<dbReference type="Proteomes" id="UP001485043">
    <property type="component" value="Unassembled WGS sequence"/>
</dbReference>
<evidence type="ECO:0000256" key="2">
    <source>
        <dbReference type="SAM" id="MobiDB-lite"/>
    </source>
</evidence>
<dbReference type="AlphaFoldDB" id="A0AAW1SVR4"/>
<sequence length="329" mass="35038">MPLQQKKVLGALQHEAKLQELLAEAHLLQAADGKGTSPKRLACHVMLLRELLKGVAFGPLQTLMELLLPELIASLYSPYLLTDPTGAPQPSLQERCPEAHCIPWYNVGPASFDAHQRATQAAQVQLEASLDKVRQECDDLVVEARHQTGLVEVRVEELKQENAAAEARAATNLAEVLAQMEALRLEIEGQGRTIKTLEATLVHKNAQLRLVQDDQAASKRSDAWLTPFVQAVKKVLLSSPSPEASTGQIVPPGKAGVKVGNHAAGPSKPTDSKPTGRRGSVQSAAAPADRRGSIAGLQRRKSTNPGGPLQTTEGSSAVAAPTQPARPAA</sequence>
<reference evidence="3 4" key="1">
    <citation type="journal article" date="2024" name="Nat. Commun.">
        <title>Phylogenomics reveals the evolutionary origins of lichenization in chlorophyte algae.</title>
        <authorList>
            <person name="Puginier C."/>
            <person name="Libourel C."/>
            <person name="Otte J."/>
            <person name="Skaloud P."/>
            <person name="Haon M."/>
            <person name="Grisel S."/>
            <person name="Petersen M."/>
            <person name="Berrin J.G."/>
            <person name="Delaux P.M."/>
            <person name="Dal Grande F."/>
            <person name="Keller J."/>
        </authorList>
    </citation>
    <scope>NUCLEOTIDE SEQUENCE [LARGE SCALE GENOMIC DNA]</scope>
    <source>
        <strain evidence="3 4">SAG 2523</strain>
    </source>
</reference>
<feature type="compositionally biased region" description="Polar residues" evidence="2">
    <location>
        <begin position="303"/>
        <end position="315"/>
    </location>
</feature>
<evidence type="ECO:0000313" key="3">
    <source>
        <dbReference type="EMBL" id="KAK9859334.1"/>
    </source>
</evidence>
<accession>A0AAW1SVR4</accession>
<organism evidence="3 4">
    <name type="scientific">Apatococcus fuscideae</name>
    <dbReference type="NCBI Taxonomy" id="2026836"/>
    <lineage>
        <taxon>Eukaryota</taxon>
        <taxon>Viridiplantae</taxon>
        <taxon>Chlorophyta</taxon>
        <taxon>core chlorophytes</taxon>
        <taxon>Trebouxiophyceae</taxon>
        <taxon>Chlorellales</taxon>
        <taxon>Chlorellaceae</taxon>
        <taxon>Apatococcus</taxon>
    </lineage>
</organism>
<proteinExistence type="predicted"/>
<name>A0AAW1SVR4_9CHLO</name>